<keyword evidence="4" id="KW-0175">Coiled coil</keyword>
<dbReference type="Pfam" id="PF00536">
    <property type="entry name" value="SAM_1"/>
    <property type="match status" value="1"/>
</dbReference>
<accession>D8QNB3</accession>
<dbReference type="Gene3D" id="2.130.10.10">
    <property type="entry name" value="YVTN repeat-like/Quinoprotein amine dehydrogenase"/>
    <property type="match status" value="2"/>
</dbReference>
<evidence type="ECO:0000256" key="3">
    <source>
        <dbReference type="PROSITE-ProRule" id="PRU00221"/>
    </source>
</evidence>
<organism evidence="8">
    <name type="scientific">Selaginella moellendorffii</name>
    <name type="common">Spikemoss</name>
    <dbReference type="NCBI Taxonomy" id="88036"/>
    <lineage>
        <taxon>Eukaryota</taxon>
        <taxon>Viridiplantae</taxon>
        <taxon>Streptophyta</taxon>
        <taxon>Embryophyta</taxon>
        <taxon>Tracheophyta</taxon>
        <taxon>Lycopodiopsida</taxon>
        <taxon>Selaginellales</taxon>
        <taxon>Selaginellaceae</taxon>
        <taxon>Selaginella</taxon>
    </lineage>
</organism>
<feature type="repeat" description="WD" evidence="3">
    <location>
        <begin position="112"/>
        <end position="153"/>
    </location>
</feature>
<dbReference type="PANTHER" id="PTHR47822:SF2">
    <property type="entry name" value="F-BOX AND WD-40 DOMAIN PROTEIN 7"/>
    <property type="match status" value="1"/>
</dbReference>
<dbReference type="STRING" id="88036.D8QNB3"/>
<dbReference type="HOGENOM" id="CLU_333010_0_0_1"/>
<dbReference type="InterPro" id="IPR015943">
    <property type="entry name" value="WD40/YVTN_repeat-like_dom_sf"/>
</dbReference>
<dbReference type="PROSITE" id="PS50294">
    <property type="entry name" value="WD_REPEATS_REGION"/>
    <property type="match status" value="1"/>
</dbReference>
<evidence type="ECO:0000256" key="2">
    <source>
        <dbReference type="ARBA" id="ARBA00022737"/>
    </source>
</evidence>
<proteinExistence type="predicted"/>
<dbReference type="CDD" id="cd09487">
    <property type="entry name" value="SAM_superfamily"/>
    <property type="match status" value="1"/>
</dbReference>
<feature type="region of interest" description="Disordered" evidence="5">
    <location>
        <begin position="479"/>
        <end position="577"/>
    </location>
</feature>
<feature type="domain" description="SAM" evidence="6">
    <location>
        <begin position="779"/>
        <end position="838"/>
    </location>
</feature>
<keyword evidence="8" id="KW-1185">Reference proteome</keyword>
<evidence type="ECO:0000313" key="7">
    <source>
        <dbReference type="EMBL" id="EFJ38071.1"/>
    </source>
</evidence>
<dbReference type="PROSITE" id="PS00678">
    <property type="entry name" value="WD_REPEATS_1"/>
    <property type="match status" value="1"/>
</dbReference>
<dbReference type="SUPFAM" id="SSF47769">
    <property type="entry name" value="SAM/Pointed domain"/>
    <property type="match status" value="1"/>
</dbReference>
<dbReference type="eggNOG" id="KOG0266">
    <property type="taxonomic scope" value="Eukaryota"/>
</dbReference>
<protein>
    <recommendedName>
        <fullName evidence="6">SAM domain-containing protein</fullName>
    </recommendedName>
</protein>
<evidence type="ECO:0000256" key="4">
    <source>
        <dbReference type="SAM" id="Coils"/>
    </source>
</evidence>
<feature type="compositionally biased region" description="Low complexity" evidence="5">
    <location>
        <begin position="503"/>
        <end position="532"/>
    </location>
</feature>
<evidence type="ECO:0000256" key="1">
    <source>
        <dbReference type="ARBA" id="ARBA00022574"/>
    </source>
</evidence>
<dbReference type="PROSITE" id="PS50105">
    <property type="entry name" value="SAM_DOMAIN"/>
    <property type="match status" value="1"/>
</dbReference>
<dbReference type="KEGG" id="smo:SELMODRAFT_402871"/>
<dbReference type="EMBL" id="GL377565">
    <property type="protein sequence ID" value="EFJ38071.1"/>
    <property type="molecule type" value="Genomic_DNA"/>
</dbReference>
<sequence length="859" mass="94212">MEHDGETQDDGAPRPIVQIQMKGKEAMCCGFSYDSNWLAAGNDTGRIEIYRVSDGGLAYVLDRKATQKFACTTMSFRPPSSCFTSRNVLVSCDVGGLIHHWHATSGKHLGTTKEANNHINAVDFQPTGEKFATGGSDFQVRVYDEATRKIVHTLSDGDGIKVVGHSNRVFAVRWHPVDSHIILSGGWDNTVQIWDLRCGRSVRSIFGPKLCGEALDVSDNNKILTGSWRSTKQLQEWDFGTGDLIRTLEWMSNEPSQVYTAQYGKGLSHKYIVAGGSKPNSACVFHKDSGQALAGVSGLEKAVYSVAISESGSYLAVTTADNVYLYDMIDLTSSIYDLWRERWRESAFRPLAEDFSLVPSHGRILQECGSARDLGGGSRAQEFPERSKRKRDGAAVVEGVAAAATTNNNNTTPPYNGSDVPTWPRWAHPRPDSFYGAPAPYNAYDWSHSWPSHMRGGGGGGGDSNFPGGDFGGFPRAGYAFPGAAMQPGPGPVPPSATPPPAINTSPPRASPPSSALRSDSQSDGSSFSDGDTPTQEADEGTKHRRKRKSSEKKSAADSTKSKDPKGKSAGDENTAKNKRYGIEEVKDLVRFRTELQAKFETMSTHLELWTSIGEKMGERGHPRRQWESYRDKWDIELRRYQKELKLLLSQAGLAENKELEHPEQLVFSDETLQEIHSRLNLRPKAALRSRFQSGVGGARGCLGDEAAAREVAGKRMKKSANNQLLVDSIVDKVVEKVGTFDDTASAQGFKEVLDAVVNLTNVLLAEASAQPTEFEIDNQVFSWLKSIGKDQYASYFAASHVDWTNLLLLDKDDLMEMKIPVGPRKFILKELEKLRPEIHGSSGQAMTVIPGQEPEGVV</sequence>
<evidence type="ECO:0000259" key="6">
    <source>
        <dbReference type="PROSITE" id="PS50105"/>
    </source>
</evidence>
<dbReference type="InterPro" id="IPR001680">
    <property type="entry name" value="WD40_rpt"/>
</dbReference>
<dbReference type="InterPro" id="IPR001660">
    <property type="entry name" value="SAM"/>
</dbReference>
<feature type="repeat" description="WD" evidence="3">
    <location>
        <begin position="162"/>
        <end position="204"/>
    </location>
</feature>
<dbReference type="Pfam" id="PF00400">
    <property type="entry name" value="WD40"/>
    <property type="match status" value="2"/>
</dbReference>
<dbReference type="PANTHER" id="PTHR47822">
    <property type="entry name" value="CARBOHYDRATE BINDING DOMAIN CONTAINING PROTEIN"/>
    <property type="match status" value="1"/>
</dbReference>
<dbReference type="Proteomes" id="UP000001514">
    <property type="component" value="Unassembled WGS sequence"/>
</dbReference>
<dbReference type="PROSITE" id="PS50082">
    <property type="entry name" value="WD_REPEATS_2"/>
    <property type="match status" value="2"/>
</dbReference>
<gene>
    <name evidence="7" type="ORF">SELMODRAFT_402871</name>
</gene>
<dbReference type="SMART" id="SM00320">
    <property type="entry name" value="WD40"/>
    <property type="match status" value="6"/>
</dbReference>
<evidence type="ECO:0000313" key="8">
    <source>
        <dbReference type="Proteomes" id="UP000001514"/>
    </source>
</evidence>
<dbReference type="InterPro" id="IPR036322">
    <property type="entry name" value="WD40_repeat_dom_sf"/>
</dbReference>
<dbReference type="SUPFAM" id="SSF50978">
    <property type="entry name" value="WD40 repeat-like"/>
    <property type="match status" value="1"/>
</dbReference>
<keyword evidence="1 3" id="KW-0853">WD repeat</keyword>
<name>D8QNB3_SELML</name>
<dbReference type="SMART" id="SM00454">
    <property type="entry name" value="SAM"/>
    <property type="match status" value="1"/>
</dbReference>
<dbReference type="Gramene" id="EFJ38071">
    <property type="protein sequence ID" value="EFJ38071"/>
    <property type="gene ID" value="SELMODRAFT_402871"/>
</dbReference>
<dbReference type="InParanoid" id="D8QNB3"/>
<dbReference type="Gene3D" id="1.10.10.60">
    <property type="entry name" value="Homeodomain-like"/>
    <property type="match status" value="1"/>
</dbReference>
<keyword evidence="2" id="KW-0677">Repeat</keyword>
<feature type="coiled-coil region" evidence="4">
    <location>
        <begin position="631"/>
        <end position="658"/>
    </location>
</feature>
<dbReference type="InterPro" id="IPR019775">
    <property type="entry name" value="WD40_repeat_CS"/>
</dbReference>
<reference evidence="7 8" key="1">
    <citation type="journal article" date="2011" name="Science">
        <title>The Selaginella genome identifies genetic changes associated with the evolution of vascular plants.</title>
        <authorList>
            <person name="Banks J.A."/>
            <person name="Nishiyama T."/>
            <person name="Hasebe M."/>
            <person name="Bowman J.L."/>
            <person name="Gribskov M."/>
            <person name="dePamphilis C."/>
            <person name="Albert V.A."/>
            <person name="Aono N."/>
            <person name="Aoyama T."/>
            <person name="Ambrose B.A."/>
            <person name="Ashton N.W."/>
            <person name="Axtell M.J."/>
            <person name="Barker E."/>
            <person name="Barker M.S."/>
            <person name="Bennetzen J.L."/>
            <person name="Bonawitz N.D."/>
            <person name="Chapple C."/>
            <person name="Cheng C."/>
            <person name="Correa L.G."/>
            <person name="Dacre M."/>
            <person name="DeBarry J."/>
            <person name="Dreyer I."/>
            <person name="Elias M."/>
            <person name="Engstrom E.M."/>
            <person name="Estelle M."/>
            <person name="Feng L."/>
            <person name="Finet C."/>
            <person name="Floyd S.K."/>
            <person name="Frommer W.B."/>
            <person name="Fujita T."/>
            <person name="Gramzow L."/>
            <person name="Gutensohn M."/>
            <person name="Harholt J."/>
            <person name="Hattori M."/>
            <person name="Heyl A."/>
            <person name="Hirai T."/>
            <person name="Hiwatashi Y."/>
            <person name="Ishikawa M."/>
            <person name="Iwata M."/>
            <person name="Karol K.G."/>
            <person name="Koehler B."/>
            <person name="Kolukisaoglu U."/>
            <person name="Kubo M."/>
            <person name="Kurata T."/>
            <person name="Lalonde S."/>
            <person name="Li K."/>
            <person name="Li Y."/>
            <person name="Litt A."/>
            <person name="Lyons E."/>
            <person name="Manning G."/>
            <person name="Maruyama T."/>
            <person name="Michael T.P."/>
            <person name="Mikami K."/>
            <person name="Miyazaki S."/>
            <person name="Morinaga S."/>
            <person name="Murata T."/>
            <person name="Mueller-Roeber B."/>
            <person name="Nelson D.R."/>
            <person name="Obara M."/>
            <person name="Oguri Y."/>
            <person name="Olmstead R.G."/>
            <person name="Onodera N."/>
            <person name="Petersen B.L."/>
            <person name="Pils B."/>
            <person name="Prigge M."/>
            <person name="Rensing S.A."/>
            <person name="Riano-Pachon D.M."/>
            <person name="Roberts A.W."/>
            <person name="Sato Y."/>
            <person name="Scheller H.V."/>
            <person name="Schulz B."/>
            <person name="Schulz C."/>
            <person name="Shakirov E.V."/>
            <person name="Shibagaki N."/>
            <person name="Shinohara N."/>
            <person name="Shippen D.E."/>
            <person name="Soerensen I."/>
            <person name="Sotooka R."/>
            <person name="Sugimoto N."/>
            <person name="Sugita M."/>
            <person name="Sumikawa N."/>
            <person name="Tanurdzic M."/>
            <person name="Theissen G."/>
            <person name="Ulvskov P."/>
            <person name="Wakazuki S."/>
            <person name="Weng J.K."/>
            <person name="Willats W.W."/>
            <person name="Wipf D."/>
            <person name="Wolf P.G."/>
            <person name="Yang L."/>
            <person name="Zimmer A.D."/>
            <person name="Zhu Q."/>
            <person name="Mitros T."/>
            <person name="Hellsten U."/>
            <person name="Loque D."/>
            <person name="Otillar R."/>
            <person name="Salamov A."/>
            <person name="Schmutz J."/>
            <person name="Shapiro H."/>
            <person name="Lindquist E."/>
            <person name="Lucas S."/>
            <person name="Rokhsar D."/>
            <person name="Grigoriev I.V."/>
        </authorList>
    </citation>
    <scope>NUCLEOTIDE SEQUENCE [LARGE SCALE GENOMIC DNA]</scope>
</reference>
<feature type="compositionally biased region" description="Pro residues" evidence="5">
    <location>
        <begin position="489"/>
        <end position="502"/>
    </location>
</feature>
<feature type="compositionally biased region" description="Basic and acidic residues" evidence="5">
    <location>
        <begin position="552"/>
        <end position="577"/>
    </location>
</feature>
<dbReference type="Gene3D" id="1.10.150.50">
    <property type="entry name" value="Transcription Factor, Ets-1"/>
    <property type="match status" value="1"/>
</dbReference>
<dbReference type="InterPro" id="IPR013761">
    <property type="entry name" value="SAM/pointed_sf"/>
</dbReference>
<dbReference type="AlphaFoldDB" id="D8QNB3"/>
<evidence type="ECO:0000256" key="5">
    <source>
        <dbReference type="SAM" id="MobiDB-lite"/>
    </source>
</evidence>